<name>Q7XM55_ORYSJ</name>
<evidence type="ECO:0000313" key="1">
    <source>
        <dbReference type="EMBL" id="CAE04791.1"/>
    </source>
</evidence>
<reference evidence="2" key="2">
    <citation type="journal article" date="2008" name="Nucleic Acids Res.">
        <title>The rice annotation project database (RAP-DB): 2008 update.</title>
        <authorList>
            <consortium name="The rice annotation project (RAP)"/>
        </authorList>
    </citation>
    <scope>GENOME REANNOTATION</scope>
    <source>
        <strain evidence="2">cv. Nipponbare</strain>
    </source>
</reference>
<evidence type="ECO:0000313" key="2">
    <source>
        <dbReference type="Proteomes" id="UP000000763"/>
    </source>
</evidence>
<gene>
    <name evidence="1" type="primary">OSJNBb0018J12.4</name>
</gene>
<dbReference type="EMBL" id="AL607007">
    <property type="protein sequence ID" value="CAE04791.1"/>
    <property type="molecule type" value="Genomic_DNA"/>
</dbReference>
<proteinExistence type="predicted"/>
<organism evidence="1 2">
    <name type="scientific">Oryza sativa subsp. japonica</name>
    <name type="common">Rice</name>
    <dbReference type="NCBI Taxonomy" id="39947"/>
    <lineage>
        <taxon>Eukaryota</taxon>
        <taxon>Viridiplantae</taxon>
        <taxon>Streptophyta</taxon>
        <taxon>Embryophyta</taxon>
        <taxon>Tracheophyta</taxon>
        <taxon>Spermatophyta</taxon>
        <taxon>Magnoliopsida</taxon>
        <taxon>Liliopsida</taxon>
        <taxon>Poales</taxon>
        <taxon>Poaceae</taxon>
        <taxon>BOP clade</taxon>
        <taxon>Oryzoideae</taxon>
        <taxon>Oryzeae</taxon>
        <taxon>Oryzinae</taxon>
        <taxon>Oryza</taxon>
        <taxon>Oryza sativa</taxon>
    </lineage>
</organism>
<reference evidence="2" key="1">
    <citation type="journal article" date="2005" name="Nature">
        <title>The map-based sequence of the rice genome.</title>
        <authorList>
            <consortium name="International rice genome sequencing project (IRGSP)"/>
            <person name="Matsumoto T."/>
            <person name="Wu J."/>
            <person name="Kanamori H."/>
            <person name="Katayose Y."/>
            <person name="Fujisawa M."/>
            <person name="Namiki N."/>
            <person name="Mizuno H."/>
            <person name="Yamamoto K."/>
            <person name="Antonio B.A."/>
            <person name="Baba T."/>
            <person name="Sakata K."/>
            <person name="Nagamura Y."/>
            <person name="Aoki H."/>
            <person name="Arikawa K."/>
            <person name="Arita K."/>
            <person name="Bito T."/>
            <person name="Chiden Y."/>
            <person name="Fujitsuka N."/>
            <person name="Fukunaka R."/>
            <person name="Hamada M."/>
            <person name="Harada C."/>
            <person name="Hayashi A."/>
            <person name="Hijishita S."/>
            <person name="Honda M."/>
            <person name="Hosokawa S."/>
            <person name="Ichikawa Y."/>
            <person name="Idonuma A."/>
            <person name="Iijima M."/>
            <person name="Ikeda M."/>
            <person name="Ikeno M."/>
            <person name="Ito K."/>
            <person name="Ito S."/>
            <person name="Ito T."/>
            <person name="Ito Y."/>
            <person name="Ito Y."/>
            <person name="Iwabuchi A."/>
            <person name="Kamiya K."/>
            <person name="Karasawa W."/>
            <person name="Kurita K."/>
            <person name="Katagiri S."/>
            <person name="Kikuta A."/>
            <person name="Kobayashi H."/>
            <person name="Kobayashi N."/>
            <person name="Machita K."/>
            <person name="Maehara T."/>
            <person name="Masukawa M."/>
            <person name="Mizubayashi T."/>
            <person name="Mukai Y."/>
            <person name="Nagasaki H."/>
            <person name="Nagata Y."/>
            <person name="Naito S."/>
            <person name="Nakashima M."/>
            <person name="Nakama Y."/>
            <person name="Nakamichi Y."/>
            <person name="Nakamura M."/>
            <person name="Meguro A."/>
            <person name="Negishi M."/>
            <person name="Ohta I."/>
            <person name="Ohta T."/>
            <person name="Okamoto M."/>
            <person name="Ono N."/>
            <person name="Saji S."/>
            <person name="Sakaguchi M."/>
            <person name="Sakai K."/>
            <person name="Shibata M."/>
            <person name="Shimokawa T."/>
            <person name="Song J."/>
            <person name="Takazaki Y."/>
            <person name="Terasawa K."/>
            <person name="Tsugane M."/>
            <person name="Tsuji K."/>
            <person name="Ueda S."/>
            <person name="Waki K."/>
            <person name="Yamagata H."/>
            <person name="Yamamoto M."/>
            <person name="Yamamoto S."/>
            <person name="Yamane H."/>
            <person name="Yoshiki S."/>
            <person name="Yoshihara R."/>
            <person name="Yukawa K."/>
            <person name="Zhong H."/>
            <person name="Yano M."/>
            <person name="Yuan Q."/>
            <person name="Ouyang S."/>
            <person name="Liu J."/>
            <person name="Jones K.M."/>
            <person name="Gansberger K."/>
            <person name="Moffat K."/>
            <person name="Hill J."/>
            <person name="Bera J."/>
            <person name="Fadrosh D."/>
            <person name="Jin S."/>
            <person name="Johri S."/>
            <person name="Kim M."/>
            <person name="Overton L."/>
            <person name="Reardon M."/>
            <person name="Tsitrin T."/>
            <person name="Vuong H."/>
            <person name="Weaver B."/>
            <person name="Ciecko A."/>
            <person name="Tallon L."/>
            <person name="Jackson J."/>
            <person name="Pai G."/>
            <person name="Aken S.V."/>
            <person name="Utterback T."/>
            <person name="Reidmuller S."/>
            <person name="Feldblyum T."/>
            <person name="Hsiao J."/>
            <person name="Zismann V."/>
            <person name="Iobst S."/>
            <person name="de Vazeille A.R."/>
            <person name="Buell C.R."/>
            <person name="Ying K."/>
            <person name="Li Y."/>
            <person name="Lu T."/>
            <person name="Huang Y."/>
            <person name="Zhao Q."/>
            <person name="Feng Q."/>
            <person name="Zhang L."/>
            <person name="Zhu J."/>
            <person name="Weng Q."/>
            <person name="Mu J."/>
            <person name="Lu Y."/>
            <person name="Fan D."/>
            <person name="Liu Y."/>
            <person name="Guan J."/>
            <person name="Zhang Y."/>
            <person name="Yu S."/>
            <person name="Liu X."/>
            <person name="Zhang Y."/>
            <person name="Hong G."/>
            <person name="Han B."/>
            <person name="Choisne N."/>
            <person name="Demange N."/>
            <person name="Orjeda G."/>
            <person name="Samain S."/>
            <person name="Cattolico L."/>
            <person name="Pelletier E."/>
            <person name="Couloux A."/>
            <person name="Segurens B."/>
            <person name="Wincker P."/>
            <person name="D'Hont A."/>
            <person name="Scarpelli C."/>
            <person name="Weissenbach J."/>
            <person name="Salanoubat M."/>
            <person name="Quetier F."/>
            <person name="Yu Y."/>
            <person name="Kim H.R."/>
            <person name="Rambo T."/>
            <person name="Currie J."/>
            <person name="Collura K."/>
            <person name="Luo M."/>
            <person name="Yang T."/>
            <person name="Ammiraju J.S.S."/>
            <person name="Engler F."/>
            <person name="Soderlund C."/>
            <person name="Wing R.A."/>
            <person name="Palmer L.E."/>
            <person name="de la Bastide M."/>
            <person name="Spiegel L."/>
            <person name="Nascimento L."/>
            <person name="Zutavern T."/>
            <person name="O'Shaughnessy A."/>
            <person name="Dike S."/>
            <person name="Dedhia N."/>
            <person name="Preston R."/>
            <person name="Balija V."/>
            <person name="McCombie W.R."/>
            <person name="Chow T."/>
            <person name="Chen H."/>
            <person name="Chung M."/>
            <person name="Chen C."/>
            <person name="Shaw J."/>
            <person name="Wu H."/>
            <person name="Hsiao K."/>
            <person name="Chao Y."/>
            <person name="Chu M."/>
            <person name="Cheng C."/>
            <person name="Hour A."/>
            <person name="Lee P."/>
            <person name="Lin S."/>
            <person name="Lin Y."/>
            <person name="Liou J."/>
            <person name="Liu S."/>
            <person name="Hsing Y."/>
            <person name="Raghuvanshi S."/>
            <person name="Mohanty A."/>
            <person name="Bharti A.K."/>
            <person name="Gaur A."/>
            <person name="Gupta V."/>
            <person name="Kumar D."/>
            <person name="Ravi V."/>
            <person name="Vij S."/>
            <person name="Kapur A."/>
            <person name="Khurana P."/>
            <person name="Khurana P."/>
            <person name="Khurana J.P."/>
            <person name="Tyagi A.K."/>
            <person name="Gaikwad K."/>
            <person name="Singh A."/>
            <person name="Dalal V."/>
            <person name="Srivastava S."/>
            <person name="Dixit A."/>
            <person name="Pal A.K."/>
            <person name="Ghazi I.A."/>
            <person name="Yadav M."/>
            <person name="Pandit A."/>
            <person name="Bhargava A."/>
            <person name="Sureshbabu K."/>
            <person name="Batra K."/>
            <person name="Sharma T.R."/>
            <person name="Mohapatra T."/>
            <person name="Singh N.K."/>
            <person name="Messing J."/>
            <person name="Nelson A.B."/>
            <person name="Fuks G."/>
            <person name="Kavchok S."/>
            <person name="Keizer G."/>
            <person name="Linton E."/>
            <person name="Llaca V."/>
            <person name="Song R."/>
            <person name="Tanyolac B."/>
            <person name="Young S."/>
            <person name="Ho-Il K."/>
            <person name="Hahn J.H."/>
            <person name="Sangsakoo G."/>
            <person name="Vanavichit A."/>
            <person name="de Mattos Luiz.A.T."/>
            <person name="Zimmer P.D."/>
            <person name="Malone G."/>
            <person name="Dellagostin O."/>
            <person name="de Oliveira A.C."/>
            <person name="Bevan M."/>
            <person name="Bancroft I."/>
            <person name="Minx P."/>
            <person name="Cordum H."/>
            <person name="Wilson R."/>
            <person name="Cheng Z."/>
            <person name="Jin W."/>
            <person name="Jiang J."/>
            <person name="Leong S.A."/>
            <person name="Iwama H."/>
            <person name="Gojobori T."/>
            <person name="Itoh T."/>
            <person name="Niimura Y."/>
            <person name="Fujii Y."/>
            <person name="Habara T."/>
            <person name="Sakai H."/>
            <person name="Sato Y."/>
            <person name="Wilson G."/>
            <person name="Kumar K."/>
            <person name="McCouch S."/>
            <person name="Juretic N."/>
            <person name="Hoen D."/>
            <person name="Wright S."/>
            <person name="Bruskiewich R."/>
            <person name="Bureau T."/>
            <person name="Miyao A."/>
            <person name="Hirochika H."/>
            <person name="Nishikawa T."/>
            <person name="Kadowaki K."/>
            <person name="Sugiura M."/>
            <person name="Burr B."/>
            <person name="Sasaki T."/>
        </authorList>
    </citation>
    <scope>NUCLEOTIDE SEQUENCE [LARGE SCALE GENOMIC DNA]</scope>
    <source>
        <strain evidence="2">cv. Nipponbare</strain>
    </source>
</reference>
<dbReference type="Proteomes" id="UP000000763">
    <property type="component" value="Chromosome 4"/>
</dbReference>
<sequence length="46" mass="4978">MAKILKVWTLDSSTKVANIDRPIEAWPMLTNGVAAATIFTVTDISS</sequence>
<protein>
    <submittedName>
        <fullName evidence="1">OSJNBb0018J12.4 protein</fullName>
    </submittedName>
</protein>
<accession>Q7XM55</accession>
<dbReference type="AlphaFoldDB" id="Q7XM55"/>